<dbReference type="PANTHER" id="PTHR47354">
    <property type="entry name" value="NADH OXIDOREDUCTASE HCR"/>
    <property type="match status" value="1"/>
</dbReference>
<dbReference type="CDD" id="cd00207">
    <property type="entry name" value="fer2"/>
    <property type="match status" value="1"/>
</dbReference>
<evidence type="ECO:0000256" key="1">
    <source>
        <dbReference type="ARBA" id="ARBA00022630"/>
    </source>
</evidence>
<keyword evidence="9" id="KW-0223">Dioxygenase</keyword>
<evidence type="ECO:0000256" key="4">
    <source>
        <dbReference type="ARBA" id="ARBA00023002"/>
    </source>
</evidence>
<evidence type="ECO:0000256" key="2">
    <source>
        <dbReference type="ARBA" id="ARBA00022714"/>
    </source>
</evidence>
<dbReference type="InterPro" id="IPR012675">
    <property type="entry name" value="Beta-grasp_dom_sf"/>
</dbReference>
<evidence type="ECO:0000256" key="5">
    <source>
        <dbReference type="ARBA" id="ARBA00023004"/>
    </source>
</evidence>
<keyword evidence="2" id="KW-0001">2Fe-2S</keyword>
<keyword evidence="5" id="KW-0408">Iron</keyword>
<feature type="domain" description="FAD-binding FR-type" evidence="8">
    <location>
        <begin position="17"/>
        <end position="119"/>
    </location>
</feature>
<dbReference type="GO" id="GO:0046872">
    <property type="term" value="F:metal ion binding"/>
    <property type="evidence" value="ECO:0007669"/>
    <property type="project" value="UniProtKB-KW"/>
</dbReference>
<dbReference type="AlphaFoldDB" id="A0A225M3K2"/>
<dbReference type="PANTHER" id="PTHR47354:SF1">
    <property type="entry name" value="CARNITINE MONOOXYGENASE REDUCTASE SUBUNIT"/>
    <property type="match status" value="1"/>
</dbReference>
<reference evidence="10" key="1">
    <citation type="submission" date="2017-06" db="EMBL/GenBank/DDBJ databases">
        <title>Herbaspirillum phytohormonus sp. nov., isolated from the root nodule of Robinia pseudoacacia in lead-zinc mine.</title>
        <authorList>
            <person name="Fan M."/>
            <person name="Lin Y."/>
        </authorList>
    </citation>
    <scope>NUCLEOTIDE SEQUENCE [LARGE SCALE GENOMIC DNA]</scope>
    <source>
        <strain evidence="10">SC-089</strain>
    </source>
</reference>
<evidence type="ECO:0000313" key="9">
    <source>
        <dbReference type="EMBL" id="OWT54823.1"/>
    </source>
</evidence>
<dbReference type="PROSITE" id="PS00197">
    <property type="entry name" value="2FE2S_FER_1"/>
    <property type="match status" value="1"/>
</dbReference>
<accession>A0A225M3K2</accession>
<keyword evidence="4" id="KW-0560">Oxidoreductase</keyword>
<protein>
    <submittedName>
        <fullName evidence="9">Phthalate 4,5-dioxygenase</fullName>
    </submittedName>
</protein>
<dbReference type="InterPro" id="IPR001041">
    <property type="entry name" value="2Fe-2S_ferredoxin-type"/>
</dbReference>
<keyword evidence="1" id="KW-0285">Flavoprotein</keyword>
<dbReference type="InterPro" id="IPR017927">
    <property type="entry name" value="FAD-bd_FR_type"/>
</dbReference>
<dbReference type="SUPFAM" id="SSF54292">
    <property type="entry name" value="2Fe-2S ferredoxin-like"/>
    <property type="match status" value="1"/>
</dbReference>
<dbReference type="InterPro" id="IPR017938">
    <property type="entry name" value="Riboflavin_synthase-like_b-brl"/>
</dbReference>
<evidence type="ECO:0000259" key="7">
    <source>
        <dbReference type="PROSITE" id="PS51085"/>
    </source>
</evidence>
<dbReference type="Gene3D" id="3.40.50.80">
    <property type="entry name" value="Nucleotide-binding domain of ferredoxin-NADP reductase (FNR) module"/>
    <property type="match status" value="1"/>
</dbReference>
<comment type="caution">
    <text evidence="9">The sequence shown here is derived from an EMBL/GenBank/DDBJ whole genome shotgun (WGS) entry which is preliminary data.</text>
</comment>
<dbReference type="PRINTS" id="PR00409">
    <property type="entry name" value="PHDIOXRDTASE"/>
</dbReference>
<dbReference type="GO" id="GO:0051213">
    <property type="term" value="F:dioxygenase activity"/>
    <property type="evidence" value="ECO:0007669"/>
    <property type="project" value="UniProtKB-KW"/>
</dbReference>
<evidence type="ECO:0000256" key="6">
    <source>
        <dbReference type="ARBA" id="ARBA00023014"/>
    </source>
</evidence>
<dbReference type="Proteomes" id="UP000214603">
    <property type="component" value="Unassembled WGS sequence"/>
</dbReference>
<keyword evidence="10" id="KW-1185">Reference proteome</keyword>
<dbReference type="InterPro" id="IPR036010">
    <property type="entry name" value="2Fe-2S_ferredoxin-like_sf"/>
</dbReference>
<dbReference type="Gene3D" id="3.10.20.30">
    <property type="match status" value="1"/>
</dbReference>
<dbReference type="InterPro" id="IPR050415">
    <property type="entry name" value="MRET"/>
</dbReference>
<sequence length="330" mass="35491">MLELDEIAGARSGSGVAAPLALRIAKKDQIASGIYAFELVAEGAEPLPAFTPGAHIRVLAPSGEWRKYSLCNAPADAGHYVITVKRDEQGRGGSVSLVDQTVAGQILPAQAPDNAFALVEDPGSLILIAGGIGITPILSMIRSLGEDSAIPWSLYYLTCDEQGTAYRDLLSAPPYGPHVTLHHSLANHDRYDLWPVLEKPNKGHVYCCGPRSLMKDVRDMSGHWSSSRVHFESFIEGGERKPDDTAFTVALARSGRSLEVPVGKTILEVLHAAGVPVPCSCESGTCGTCRTHMLEGVADHRDMVLMPEEKDDQIMVCVSRARSDKLVLDL</sequence>
<organism evidence="9 10">
    <name type="scientific">Candidimonas nitroreducens</name>
    <dbReference type="NCBI Taxonomy" id="683354"/>
    <lineage>
        <taxon>Bacteria</taxon>
        <taxon>Pseudomonadati</taxon>
        <taxon>Pseudomonadota</taxon>
        <taxon>Betaproteobacteria</taxon>
        <taxon>Burkholderiales</taxon>
        <taxon>Alcaligenaceae</taxon>
        <taxon>Candidimonas</taxon>
    </lineage>
</organism>
<dbReference type="Gene3D" id="2.40.30.10">
    <property type="entry name" value="Translation factors"/>
    <property type="match status" value="1"/>
</dbReference>
<name>A0A225M3K2_9BURK</name>
<dbReference type="OrthoDB" id="544091at2"/>
<dbReference type="CDD" id="cd06185">
    <property type="entry name" value="PDR_like"/>
    <property type="match status" value="1"/>
</dbReference>
<evidence type="ECO:0000256" key="3">
    <source>
        <dbReference type="ARBA" id="ARBA00022723"/>
    </source>
</evidence>
<keyword evidence="6" id="KW-0411">Iron-sulfur</keyword>
<dbReference type="RefSeq" id="WP_088605571.1">
    <property type="nucleotide sequence ID" value="NZ_NJIH01000014.1"/>
</dbReference>
<dbReference type="PROSITE" id="PS51384">
    <property type="entry name" value="FAD_FR"/>
    <property type="match status" value="1"/>
</dbReference>
<dbReference type="SUPFAM" id="SSF52343">
    <property type="entry name" value="Ferredoxin reductase-like, C-terminal NADP-linked domain"/>
    <property type="match status" value="1"/>
</dbReference>
<dbReference type="Pfam" id="PF00111">
    <property type="entry name" value="Fer2"/>
    <property type="match status" value="1"/>
</dbReference>
<evidence type="ECO:0000313" key="10">
    <source>
        <dbReference type="Proteomes" id="UP000214603"/>
    </source>
</evidence>
<dbReference type="GO" id="GO:0051537">
    <property type="term" value="F:2 iron, 2 sulfur cluster binding"/>
    <property type="evidence" value="ECO:0007669"/>
    <property type="project" value="UniProtKB-KW"/>
</dbReference>
<dbReference type="InterPro" id="IPR006058">
    <property type="entry name" value="2Fe2S_fd_BS"/>
</dbReference>
<gene>
    <name evidence="9" type="ORF">CEY11_21975</name>
</gene>
<dbReference type="InterPro" id="IPR039261">
    <property type="entry name" value="FNR_nucleotide-bd"/>
</dbReference>
<feature type="domain" description="2Fe-2S ferredoxin-type" evidence="7">
    <location>
        <begin position="247"/>
        <end position="330"/>
    </location>
</feature>
<proteinExistence type="predicted"/>
<keyword evidence="3" id="KW-0479">Metal-binding</keyword>
<dbReference type="SUPFAM" id="SSF63380">
    <property type="entry name" value="Riboflavin synthase domain-like"/>
    <property type="match status" value="1"/>
</dbReference>
<dbReference type="EMBL" id="NJIH01000014">
    <property type="protein sequence ID" value="OWT54823.1"/>
    <property type="molecule type" value="Genomic_DNA"/>
</dbReference>
<evidence type="ECO:0000259" key="8">
    <source>
        <dbReference type="PROSITE" id="PS51384"/>
    </source>
</evidence>
<dbReference type="PROSITE" id="PS51085">
    <property type="entry name" value="2FE2S_FER_2"/>
    <property type="match status" value="1"/>
</dbReference>